<sequence>MVRVTRHRDGLIRREKDSLSVEEPLEIRVAWGDLETRTVEALAVTMRTPGEDFDLVAGFLLGEGIVNSADELEELTYCRGQETQEYNVVEARLRPGVCFDLERLRRNVFTSSSCGVCGKASLEAVAFSGCTNLEDEFRVEGRLLPGLPDTLLEGQGVFARTGGLHAAGLFGANGELYALREDVGRHNAVDKVLGRTLLDRKLPADDRILVVSGRASFEIVQKALMARVPVLVAVGAPSSLAVDLSEEFGQTLVGFARGDGFNVYCGNTRLI</sequence>
<dbReference type="AlphaFoldDB" id="A0A381PUS5"/>
<evidence type="ECO:0008006" key="4">
    <source>
        <dbReference type="Google" id="ProtNLM"/>
    </source>
</evidence>
<evidence type="ECO:0000313" key="3">
    <source>
        <dbReference type="EMBL" id="SUZ70288.1"/>
    </source>
</evidence>
<dbReference type="EMBL" id="UINC01001086">
    <property type="protein sequence ID" value="SUZ70288.1"/>
    <property type="molecule type" value="Genomic_DNA"/>
</dbReference>
<reference evidence="3" key="1">
    <citation type="submission" date="2018-05" db="EMBL/GenBank/DDBJ databases">
        <authorList>
            <person name="Lanie J.A."/>
            <person name="Ng W.-L."/>
            <person name="Kazmierczak K.M."/>
            <person name="Andrzejewski T.M."/>
            <person name="Davidsen T.M."/>
            <person name="Wayne K.J."/>
            <person name="Tettelin H."/>
            <person name="Glass J.I."/>
            <person name="Rusch D."/>
            <person name="Podicherti R."/>
            <person name="Tsui H.-C.T."/>
            <person name="Winkler M.E."/>
        </authorList>
    </citation>
    <scope>NUCLEOTIDE SEQUENCE</scope>
</reference>
<dbReference type="Pfam" id="PF02634">
    <property type="entry name" value="FdhD-NarQ"/>
    <property type="match status" value="1"/>
</dbReference>
<dbReference type="InterPro" id="IPR003786">
    <property type="entry name" value="FdhD"/>
</dbReference>
<name>A0A381PUS5_9ZZZZ</name>
<dbReference type="SUPFAM" id="SSF53927">
    <property type="entry name" value="Cytidine deaminase-like"/>
    <property type="match status" value="1"/>
</dbReference>
<dbReference type="Gene3D" id="3.40.140.10">
    <property type="entry name" value="Cytidine Deaminase, domain 2"/>
    <property type="match status" value="1"/>
</dbReference>
<keyword evidence="1" id="KW-0963">Cytoplasm</keyword>
<dbReference type="PANTHER" id="PTHR30592:SF1">
    <property type="entry name" value="SULFUR CARRIER PROTEIN FDHD"/>
    <property type="match status" value="1"/>
</dbReference>
<protein>
    <recommendedName>
        <fullName evidence="4">Sulfur carrier protein FdhD</fullName>
    </recommendedName>
</protein>
<evidence type="ECO:0000256" key="1">
    <source>
        <dbReference type="ARBA" id="ARBA00022490"/>
    </source>
</evidence>
<accession>A0A381PUS5</accession>
<dbReference type="PIRSF" id="PIRSF015626">
    <property type="entry name" value="FdhD"/>
    <property type="match status" value="1"/>
</dbReference>
<dbReference type="GO" id="GO:0016783">
    <property type="term" value="F:sulfurtransferase activity"/>
    <property type="evidence" value="ECO:0007669"/>
    <property type="project" value="InterPro"/>
</dbReference>
<dbReference type="HAMAP" id="MF_00187">
    <property type="entry name" value="FdhD"/>
    <property type="match status" value="1"/>
</dbReference>
<keyword evidence="2" id="KW-0501">Molybdenum cofactor biosynthesis</keyword>
<dbReference type="GO" id="GO:0006777">
    <property type="term" value="P:Mo-molybdopterin cofactor biosynthetic process"/>
    <property type="evidence" value="ECO:0007669"/>
    <property type="project" value="UniProtKB-KW"/>
</dbReference>
<gene>
    <name evidence="3" type="ORF">METZ01_LOCUS23142</name>
</gene>
<proteinExistence type="inferred from homology"/>
<dbReference type="InterPro" id="IPR016193">
    <property type="entry name" value="Cytidine_deaminase-like"/>
</dbReference>
<dbReference type="PANTHER" id="PTHR30592">
    <property type="entry name" value="FORMATE DEHYDROGENASE"/>
    <property type="match status" value="1"/>
</dbReference>
<organism evidence="3">
    <name type="scientific">marine metagenome</name>
    <dbReference type="NCBI Taxonomy" id="408172"/>
    <lineage>
        <taxon>unclassified sequences</taxon>
        <taxon>metagenomes</taxon>
        <taxon>ecological metagenomes</taxon>
    </lineage>
</organism>
<dbReference type="NCBIfam" id="NF001943">
    <property type="entry name" value="PRK00724.1-2"/>
    <property type="match status" value="1"/>
</dbReference>
<evidence type="ECO:0000256" key="2">
    <source>
        <dbReference type="ARBA" id="ARBA00023150"/>
    </source>
</evidence>
<dbReference type="Gene3D" id="3.10.20.10">
    <property type="match status" value="1"/>
</dbReference>